<dbReference type="PANTHER" id="PTHR24216">
    <property type="entry name" value="PAXILLIN-RELATED"/>
    <property type="match status" value="1"/>
</dbReference>
<feature type="compositionally biased region" description="Polar residues" evidence="2">
    <location>
        <begin position="259"/>
        <end position="272"/>
    </location>
</feature>
<feature type="compositionally biased region" description="Polar residues" evidence="2">
    <location>
        <begin position="463"/>
        <end position="499"/>
    </location>
</feature>
<protein>
    <submittedName>
        <fullName evidence="3">Uncharacterized protein</fullName>
    </submittedName>
</protein>
<feature type="compositionally biased region" description="Low complexity" evidence="2">
    <location>
        <begin position="187"/>
        <end position="201"/>
    </location>
</feature>
<feature type="region of interest" description="Disordered" evidence="2">
    <location>
        <begin position="147"/>
        <end position="212"/>
    </location>
</feature>
<feature type="compositionally biased region" description="Low complexity" evidence="2">
    <location>
        <begin position="516"/>
        <end position="562"/>
    </location>
</feature>
<evidence type="ECO:0000256" key="2">
    <source>
        <dbReference type="SAM" id="MobiDB-lite"/>
    </source>
</evidence>
<feature type="compositionally biased region" description="Basic and acidic residues" evidence="2">
    <location>
        <begin position="844"/>
        <end position="858"/>
    </location>
</feature>
<feature type="compositionally biased region" description="Basic and acidic residues" evidence="2">
    <location>
        <begin position="586"/>
        <end position="603"/>
    </location>
</feature>
<feature type="compositionally biased region" description="Polar residues" evidence="2">
    <location>
        <begin position="1090"/>
        <end position="1105"/>
    </location>
</feature>
<keyword evidence="1" id="KW-0175">Coiled coil</keyword>
<name>A0A0W0F9B4_MONRR</name>
<feature type="compositionally biased region" description="Polar residues" evidence="2">
    <location>
        <begin position="1060"/>
        <end position="1069"/>
    </location>
</feature>
<feature type="compositionally biased region" description="Polar residues" evidence="2">
    <location>
        <begin position="1"/>
        <end position="14"/>
    </location>
</feature>
<proteinExistence type="predicted"/>
<evidence type="ECO:0000313" key="4">
    <source>
        <dbReference type="Proteomes" id="UP000054988"/>
    </source>
</evidence>
<feature type="region of interest" description="Disordered" evidence="2">
    <location>
        <begin position="1"/>
        <end position="46"/>
    </location>
</feature>
<feature type="compositionally biased region" description="Low complexity" evidence="2">
    <location>
        <begin position="787"/>
        <end position="806"/>
    </location>
</feature>
<feature type="compositionally biased region" description="Low complexity" evidence="2">
    <location>
        <begin position="1024"/>
        <end position="1042"/>
    </location>
</feature>
<dbReference type="PANTHER" id="PTHR24216:SF65">
    <property type="entry name" value="PAXILLIN-LIKE PROTEIN 1"/>
    <property type="match status" value="1"/>
</dbReference>
<feature type="compositionally biased region" description="Basic and acidic residues" evidence="2">
    <location>
        <begin position="693"/>
        <end position="706"/>
    </location>
</feature>
<accession>A0A0W0F9B4</accession>
<feature type="compositionally biased region" description="Low complexity" evidence="2">
    <location>
        <begin position="613"/>
        <end position="624"/>
    </location>
</feature>
<feature type="region of interest" description="Disordered" evidence="2">
    <location>
        <begin position="235"/>
        <end position="322"/>
    </location>
</feature>
<organism evidence="3 4">
    <name type="scientific">Moniliophthora roreri</name>
    <name type="common">Frosty pod rot fungus</name>
    <name type="synonym">Monilia roreri</name>
    <dbReference type="NCBI Taxonomy" id="221103"/>
    <lineage>
        <taxon>Eukaryota</taxon>
        <taxon>Fungi</taxon>
        <taxon>Dikarya</taxon>
        <taxon>Basidiomycota</taxon>
        <taxon>Agaricomycotina</taxon>
        <taxon>Agaricomycetes</taxon>
        <taxon>Agaricomycetidae</taxon>
        <taxon>Agaricales</taxon>
        <taxon>Marasmiineae</taxon>
        <taxon>Marasmiaceae</taxon>
        <taxon>Moniliophthora</taxon>
    </lineage>
</organism>
<feature type="compositionally biased region" description="Low complexity" evidence="2">
    <location>
        <begin position="569"/>
        <end position="579"/>
    </location>
</feature>
<feature type="compositionally biased region" description="Basic and acidic residues" evidence="2">
    <location>
        <begin position="1117"/>
        <end position="1137"/>
    </location>
</feature>
<dbReference type="Proteomes" id="UP000054988">
    <property type="component" value="Unassembled WGS sequence"/>
</dbReference>
<feature type="region of interest" description="Disordered" evidence="2">
    <location>
        <begin position="945"/>
        <end position="1146"/>
    </location>
</feature>
<evidence type="ECO:0000313" key="3">
    <source>
        <dbReference type="EMBL" id="KTB32901.1"/>
    </source>
</evidence>
<feature type="compositionally biased region" description="Low complexity" evidence="2">
    <location>
        <begin position="235"/>
        <end position="258"/>
    </location>
</feature>
<feature type="region of interest" description="Disordered" evidence="2">
    <location>
        <begin position="425"/>
        <end position="858"/>
    </location>
</feature>
<comment type="caution">
    <text evidence="3">The sequence shown here is derived from an EMBL/GenBank/DDBJ whole genome shotgun (WGS) entry which is preliminary data.</text>
</comment>
<reference evidence="3 4" key="1">
    <citation type="submission" date="2015-12" db="EMBL/GenBank/DDBJ databases">
        <title>Draft genome sequence of Moniliophthora roreri, the causal agent of frosty pod rot of cacao.</title>
        <authorList>
            <person name="Aime M.C."/>
            <person name="Diaz-Valderrama J.R."/>
            <person name="Kijpornyongpan T."/>
            <person name="Phillips-Mora W."/>
        </authorList>
    </citation>
    <scope>NUCLEOTIDE SEQUENCE [LARGE SCALE GENOMIC DNA]</scope>
    <source>
        <strain evidence="3 4">MCA 2952</strain>
    </source>
</reference>
<dbReference type="eggNOG" id="ENOG502SSDD">
    <property type="taxonomic scope" value="Eukaryota"/>
</dbReference>
<feature type="compositionally biased region" description="Polar residues" evidence="2">
    <location>
        <begin position="815"/>
        <end position="827"/>
    </location>
</feature>
<evidence type="ECO:0000256" key="1">
    <source>
        <dbReference type="SAM" id="Coils"/>
    </source>
</evidence>
<gene>
    <name evidence="3" type="ORF">WG66_14485</name>
</gene>
<dbReference type="EMBL" id="LATX01002199">
    <property type="protein sequence ID" value="KTB32901.1"/>
    <property type="molecule type" value="Genomic_DNA"/>
</dbReference>
<sequence>MTNPLFPSTPQSRIPTPGHSRKMSMNATASSPASTPSSNTSGRNFRALRSLLPFAPNKNATPVSPSATLPFQHIGQNSGGGTAIKSPFASFGTVRRSMNLTREKEKGKGRDVERERKMSLSSALPVISIEHPSMTMEVATPIRKSMSLTTLEREKPLPDAPIDEMGQFRRASNDRTVTRSSVHSPDSELSSISGTRSGSSIQPWELENSTEDITSTVPATADLSTIIEADTSGISKHIPSTTHSSPSLPSSRFPSVSPANSPIHSKRSSPSDSPLLPVQQLPIRPSHPPKSNSSFMPSPSPSPFSPVSSDADVDTGNDSSHLELDFSTSQITSQVASAMNSAPGSWDDARVVDVDESFVLDQHEQEEDHTERRRIGTRQTGSLIINMDTVDPQLAALLSPHKIPPGRLPSPGLAGDEENNTIIIPKPIRASGSSSSSVLLPKENPKRPQQQSSLPRLRPKIFTANTSPADTGSSSSKHPSPVFQTNVFDSEAHTQNPQQGRDGLLGAGSASTSTLPMTASSSPASISPTASASAFTSTAKSPSSIASSSRTQRSASGSTTGRGHMRMLTSPSPSASTTTLDPAFVLRKDGRRQQRDRDRDRPHLGIGLGLPSGAGAASSPSGSPRLEGRGSFDSSPHLGMGLGTGTSSPRQFVNEHGGRGSLDESFSPRRPSPGPGFSASTPFNMRRQRRRSMSVDDRNTPMRERSGSAISSTRAYLAQTEERPGSSLSSGGRTDWLGPRTAKAFRAAGLLDGKESSPDTGSISGHLGMQRYGSLRGTRAPSRAAFSDAGLSASGRRRGSGSYFSLGGSGGSGSVQSPTDSPTMTVNSRERAPSTAPTSVSSHSHREREDELTAMKEKHATETSALLSALSDSQRTARVLRDENAELRERIQQLERISDLNERLAVENEQLREGLGELEEDNKRLRRVVGELKVQMRLGEMRLSGSLSAGSGVTGNGERRLYGSLGRHTGSPLRPRAESPPSPEAPPTATKDSFDFSADLDDFKPTSTPAPPRSKRYEVEEDVTSTSSSSHVRRYSSASSNFPAPPPEMTMLMQEDHDSQGYSSTSSYEPGSPTIGVPLSKRPAHRRDASITSISPTTANFSMMSGGTGSPRSLCLRPEHEQHLGDMDSLDLGHRSDDGEEENEDW</sequence>
<feature type="coiled-coil region" evidence="1">
    <location>
        <begin position="870"/>
        <end position="935"/>
    </location>
</feature>
<dbReference type="AlphaFoldDB" id="A0A0W0F9B4"/>
<feature type="compositionally biased region" description="Low complexity" evidence="2">
    <location>
        <begin position="23"/>
        <end position="41"/>
    </location>
</feature>